<dbReference type="Gene3D" id="3.20.20.80">
    <property type="entry name" value="Glycosidases"/>
    <property type="match status" value="1"/>
</dbReference>
<name>A0ABT0QJM7_9FLAO</name>
<dbReference type="PANTHER" id="PTHR22600:SF57">
    <property type="entry name" value="BETA-N-ACETYLHEXOSAMINIDASE"/>
    <property type="match status" value="1"/>
</dbReference>
<dbReference type="PRINTS" id="PR00738">
    <property type="entry name" value="GLHYDRLASE20"/>
</dbReference>
<organism evidence="8 9">
    <name type="scientific">Jejuia spongiicola</name>
    <dbReference type="NCBI Taxonomy" id="2942207"/>
    <lineage>
        <taxon>Bacteria</taxon>
        <taxon>Pseudomonadati</taxon>
        <taxon>Bacteroidota</taxon>
        <taxon>Flavobacteriia</taxon>
        <taxon>Flavobacteriales</taxon>
        <taxon>Flavobacteriaceae</taxon>
        <taxon>Jejuia</taxon>
    </lineage>
</organism>
<dbReference type="InterPro" id="IPR015883">
    <property type="entry name" value="Glyco_hydro_20_cat"/>
</dbReference>
<evidence type="ECO:0000256" key="2">
    <source>
        <dbReference type="ARBA" id="ARBA00006285"/>
    </source>
</evidence>
<evidence type="ECO:0000256" key="5">
    <source>
        <dbReference type="ARBA" id="ARBA00023295"/>
    </source>
</evidence>
<keyword evidence="9" id="KW-1185">Reference proteome</keyword>
<accession>A0ABT0QJM7</accession>
<dbReference type="Pfam" id="PF00728">
    <property type="entry name" value="Glyco_hydro_20"/>
    <property type="match status" value="1"/>
</dbReference>
<reference evidence="8" key="1">
    <citation type="submission" date="2022-05" db="EMBL/GenBank/DDBJ databases">
        <authorList>
            <person name="Park J.-S."/>
        </authorList>
    </citation>
    <scope>NUCLEOTIDE SEQUENCE</scope>
    <source>
        <strain evidence="8">2012CJ34-3</strain>
    </source>
</reference>
<protein>
    <recommendedName>
        <fullName evidence="3">beta-N-acetylhexosaminidase</fullName>
        <ecNumber evidence="3">3.2.1.52</ecNumber>
    </recommendedName>
</protein>
<dbReference type="RefSeq" id="WP_249973667.1">
    <property type="nucleotide sequence ID" value="NZ_JAMFLZ010000006.1"/>
</dbReference>
<evidence type="ECO:0000259" key="6">
    <source>
        <dbReference type="Pfam" id="PF00728"/>
    </source>
</evidence>
<dbReference type="PIRSF" id="PIRSF001093">
    <property type="entry name" value="B-hxosamndse_ab_euk"/>
    <property type="match status" value="1"/>
</dbReference>
<evidence type="ECO:0000256" key="1">
    <source>
        <dbReference type="ARBA" id="ARBA00001231"/>
    </source>
</evidence>
<dbReference type="InterPro" id="IPR017853">
    <property type="entry name" value="GH"/>
</dbReference>
<dbReference type="SUPFAM" id="SSF55545">
    <property type="entry name" value="beta-N-acetylhexosaminidase-like domain"/>
    <property type="match status" value="1"/>
</dbReference>
<dbReference type="PANTHER" id="PTHR22600">
    <property type="entry name" value="BETA-HEXOSAMINIDASE"/>
    <property type="match status" value="1"/>
</dbReference>
<keyword evidence="4" id="KW-0378">Hydrolase</keyword>
<dbReference type="InterPro" id="IPR029018">
    <property type="entry name" value="Hex-like_dom2"/>
</dbReference>
<dbReference type="SUPFAM" id="SSF51445">
    <property type="entry name" value="(Trans)glycosidases"/>
    <property type="match status" value="1"/>
</dbReference>
<evidence type="ECO:0000256" key="3">
    <source>
        <dbReference type="ARBA" id="ARBA00012663"/>
    </source>
</evidence>
<evidence type="ECO:0000259" key="7">
    <source>
        <dbReference type="Pfam" id="PF02838"/>
    </source>
</evidence>
<dbReference type="EC" id="3.2.1.52" evidence="3"/>
<comment type="catalytic activity">
    <reaction evidence="1">
        <text>Hydrolysis of terminal non-reducing N-acetyl-D-hexosamine residues in N-acetyl-beta-D-hexosaminides.</text>
        <dbReference type="EC" id="3.2.1.52"/>
    </reaction>
</comment>
<dbReference type="Gene3D" id="3.30.379.10">
    <property type="entry name" value="Chitobiase/beta-hexosaminidase domain 2-like"/>
    <property type="match status" value="1"/>
</dbReference>
<dbReference type="CDD" id="cd06563">
    <property type="entry name" value="GH20_chitobiase-like"/>
    <property type="match status" value="1"/>
</dbReference>
<dbReference type="Pfam" id="PF02838">
    <property type="entry name" value="Glyco_hydro_20b"/>
    <property type="match status" value="1"/>
</dbReference>
<dbReference type="InterPro" id="IPR015882">
    <property type="entry name" value="HEX_bac_N"/>
</dbReference>
<dbReference type="Proteomes" id="UP001165381">
    <property type="component" value="Unassembled WGS sequence"/>
</dbReference>
<dbReference type="InterPro" id="IPR025705">
    <property type="entry name" value="Beta_hexosaminidase_sua/sub"/>
</dbReference>
<comment type="similarity">
    <text evidence="2">Belongs to the glycosyl hydrolase 20 family.</text>
</comment>
<evidence type="ECO:0000313" key="8">
    <source>
        <dbReference type="EMBL" id="MCL6296185.1"/>
    </source>
</evidence>
<keyword evidence="5" id="KW-0326">Glycosidase</keyword>
<sequence length="541" mass="62247">MRAIYRLTFVFILLNSCNEKNKTFSESEIAILPQPSSVVLGEFSFLLEDGMTVYGDTKAAKKGSDYFITSIKDSIKINLQKTDKKTADIVFKLDTTLNDEAYDLNIDPKQITVSANGYEGFFYGIQTIKQLLSKEISEEKSETKYLIPTANIKDKPRFKWRAYMLDESRYFHGEKFVKQMLDQMALLKMNVFHWHLTDDAGWRIEIKKYPLLTKVGAFRTDSEIETWKSGKTSGKPHGGFYTQEQIKNIVAYAEERNITIVPEFEMPGHSSAAIAAYTWLGTAGKDINVPVKFGRHYDNYDVTKPEVVQFIKDVLTELFELFPSKVIHIGGDEVGYKSWEDAKHVQEYMKEHGIKTPADLQIAFTNDISKFIEANGRRMMGWNEIMGINIHKGFEEKKHDQEAEKELAKNVVVHFWKGNLDLATQAAEKGYGIVNSLHSNTYLDYGYKSISLEKAYDFNPIPKGLDKKYHDNVYGLGCQMWSEWTPTNKDVERQTFPRIAAFAEVGWTALENKDYESFKQALKKIQKHWDSLGINYYKDVE</sequence>
<gene>
    <name evidence="8" type="ORF">M3P09_14330</name>
</gene>
<feature type="domain" description="Beta-hexosaminidase bacterial type N-terminal" evidence="7">
    <location>
        <begin position="29"/>
        <end position="154"/>
    </location>
</feature>
<feature type="domain" description="Glycoside hydrolase family 20 catalytic" evidence="6">
    <location>
        <begin position="158"/>
        <end position="509"/>
    </location>
</feature>
<comment type="caution">
    <text evidence="8">The sequence shown here is derived from an EMBL/GenBank/DDBJ whole genome shotgun (WGS) entry which is preliminary data.</text>
</comment>
<evidence type="ECO:0000313" key="9">
    <source>
        <dbReference type="Proteomes" id="UP001165381"/>
    </source>
</evidence>
<evidence type="ECO:0000256" key="4">
    <source>
        <dbReference type="ARBA" id="ARBA00022801"/>
    </source>
</evidence>
<dbReference type="EMBL" id="JAMFLZ010000006">
    <property type="protein sequence ID" value="MCL6296185.1"/>
    <property type="molecule type" value="Genomic_DNA"/>
</dbReference>
<proteinExistence type="inferred from homology"/>